<reference evidence="1" key="1">
    <citation type="submission" date="2007-02" db="EMBL/GenBank/DDBJ databases">
        <title>Complete sequence of Pyrobaculum calidifontis JCM 11548.</title>
        <authorList>
            <consortium name="US DOE Joint Genome Institute"/>
            <person name="Copeland A."/>
            <person name="Lucas S."/>
            <person name="Lapidus A."/>
            <person name="Barry K."/>
            <person name="Glavina del Rio T."/>
            <person name="Dalin E."/>
            <person name="Tice H."/>
            <person name="Pitluck S."/>
            <person name="Chain P."/>
            <person name="Malfatti S."/>
            <person name="Shin M."/>
            <person name="Vergez L."/>
            <person name="Schmutz J."/>
            <person name="Larimer F."/>
            <person name="Land M."/>
            <person name="Hauser L."/>
            <person name="Kyrpides N."/>
            <person name="Mikhailova N."/>
            <person name="Cozen A.E."/>
            <person name="Fitz-Gibbon S.T."/>
            <person name="House C.H."/>
            <person name="Saltikov C."/>
            <person name="Lowe T.M."/>
            <person name="Richardson P."/>
        </authorList>
    </citation>
    <scope>NUCLEOTIDE SEQUENCE [LARGE SCALE GENOMIC DNA]</scope>
    <source>
        <strain evidence="1">JCM 11548</strain>
    </source>
</reference>
<accession>A3MUN6</accession>
<dbReference type="AlphaFoldDB" id="A3MUN6"/>
<gene>
    <name evidence="1" type="ordered locus">Pcal_0928</name>
</gene>
<dbReference type="KEGG" id="pcl:Pcal_0928"/>
<dbReference type="Proteomes" id="UP000001431">
    <property type="component" value="Chromosome"/>
</dbReference>
<dbReference type="OrthoDB" id="24321at2157"/>
<evidence type="ECO:0000313" key="2">
    <source>
        <dbReference type="Proteomes" id="UP000001431"/>
    </source>
</evidence>
<keyword evidence="2" id="KW-1185">Reference proteome</keyword>
<dbReference type="EMBL" id="CP000561">
    <property type="protein sequence ID" value="ABO08353.1"/>
    <property type="molecule type" value="Genomic_DNA"/>
</dbReference>
<dbReference type="GeneID" id="4908383"/>
<sequence length="180" mass="20810">MECNAVAELLKERNIKAEARGRELVLATAGRLKIEFWCPQEEFPHFGDVEELRKWLSLDSVDVLVVVSYRPYVVVDYVNAMLERAYRWYGLKFDVKLLGLSSVDIEVGLEDVLGRAFVEKPHKLGDGVETDTPCPQCGRDVLRLYRQERFFSRKYRGRAVESIYGCRACGFRARRVELLD</sequence>
<dbReference type="RefSeq" id="WP_011849611.1">
    <property type="nucleotide sequence ID" value="NC_009073.1"/>
</dbReference>
<dbReference type="eggNOG" id="arCOG05567">
    <property type="taxonomic scope" value="Archaea"/>
</dbReference>
<organism evidence="1 2">
    <name type="scientific">Pyrobaculum calidifontis (strain DSM 21063 / JCM 11548 / VA1)</name>
    <dbReference type="NCBI Taxonomy" id="410359"/>
    <lineage>
        <taxon>Archaea</taxon>
        <taxon>Thermoproteota</taxon>
        <taxon>Thermoprotei</taxon>
        <taxon>Thermoproteales</taxon>
        <taxon>Thermoproteaceae</taxon>
        <taxon>Pyrobaculum</taxon>
    </lineage>
</organism>
<evidence type="ECO:0000313" key="1">
    <source>
        <dbReference type="EMBL" id="ABO08353.1"/>
    </source>
</evidence>
<name>A3MUN6_PYRCJ</name>
<dbReference type="HOGENOM" id="CLU_1493028_0_0_2"/>
<proteinExistence type="predicted"/>
<protein>
    <submittedName>
        <fullName evidence="1">Uncharacterized protein</fullName>
    </submittedName>
</protein>